<feature type="transmembrane region" description="Helical" evidence="1">
    <location>
        <begin position="239"/>
        <end position="257"/>
    </location>
</feature>
<proteinExistence type="predicted"/>
<name>A0ABV0D744_9GAMM</name>
<gene>
    <name evidence="3" type="ORF">ABFV72_09130</name>
</gene>
<feature type="transmembrane region" description="Helical" evidence="1">
    <location>
        <begin position="12"/>
        <end position="31"/>
    </location>
</feature>
<keyword evidence="1" id="KW-1133">Transmembrane helix</keyword>
<keyword evidence="1" id="KW-0472">Membrane</keyword>
<evidence type="ECO:0000313" key="3">
    <source>
        <dbReference type="EMBL" id="MEN8626173.1"/>
    </source>
</evidence>
<evidence type="ECO:0000259" key="2">
    <source>
        <dbReference type="Pfam" id="PF07670"/>
    </source>
</evidence>
<sequence length="451" mass="49904">MNKKVEKFSTQEVLKFIIPSLIGAMLFMLPIKLEDRFTVPIAVLIDALNDMISPYMLAISLIVAVIPSVISLIITLFNLWPNSTNRIVNIFKPGLIWSIVRILGAITMVLVYFKVGPEWIWNEYTGGVLLNEVAPILLALYFVSAILLPLLTEFGLMEFVGTLLNKTFSKAFGLPGNAAIDSMASWLSATSLGVILTTQQYRGGHYTKREAAAIMTSFSVVSVGFSYVVLKFVKMEDFFIPWYFSVVLAGICCALIIPRLPPLRNIPSEYMEGVKRPNIDNVQEEGESLFGWAFRRALLRAKSADPISKQISDGVYTATDLAITVYPSMMIVGVLGLSLIEYTNIMSYISIPLVPILELLQLPEADAAAIAIMSGFIDLLMPVIIGSSIESELTRFVIAGVTVNSIIFLSEVALIMMKAQIGLNVWRLFVIWVLRLMIALPIMTIMGNLII</sequence>
<keyword evidence="1" id="KW-0812">Transmembrane</keyword>
<dbReference type="Proteomes" id="UP001414441">
    <property type="component" value="Unassembled WGS sequence"/>
</dbReference>
<evidence type="ECO:0000313" key="4">
    <source>
        <dbReference type="Proteomes" id="UP001414441"/>
    </source>
</evidence>
<feature type="domain" description="Nucleoside transporter/FeoB GTPase Gate" evidence="2">
    <location>
        <begin position="138"/>
        <end position="233"/>
    </location>
</feature>
<feature type="transmembrane region" description="Helical" evidence="1">
    <location>
        <begin position="329"/>
        <end position="349"/>
    </location>
</feature>
<dbReference type="EMBL" id="JBDLOB010000005">
    <property type="protein sequence ID" value="MEN8626173.1"/>
    <property type="molecule type" value="Genomic_DNA"/>
</dbReference>
<keyword evidence="4" id="KW-1185">Reference proteome</keyword>
<feature type="transmembrane region" description="Helical" evidence="1">
    <location>
        <begin position="133"/>
        <end position="151"/>
    </location>
</feature>
<protein>
    <submittedName>
        <fullName evidence="3">YjiH family protein</fullName>
    </submittedName>
</protein>
<reference evidence="3 4" key="1">
    <citation type="submission" date="2024-05" db="EMBL/GenBank/DDBJ databases">
        <title>Genome sequencing of Marine Estuary Bacteria, Pseudoalteromonas distincta strain FA, Psychrobacter proteolyticus strain EA, and Shewanella baltica strain CA.</title>
        <authorList>
            <person name="Dieffenbach S.A."/>
            <person name="Maclea K.S."/>
        </authorList>
    </citation>
    <scope>NUCLEOTIDE SEQUENCE [LARGE SCALE GENOMIC DNA]</scope>
    <source>
        <strain evidence="3 4">EA</strain>
    </source>
</reference>
<feature type="transmembrane region" description="Helical" evidence="1">
    <location>
        <begin position="95"/>
        <end position="113"/>
    </location>
</feature>
<dbReference type="RefSeq" id="WP_347163323.1">
    <property type="nucleotide sequence ID" value="NZ_JBDLOB010000005.1"/>
</dbReference>
<comment type="caution">
    <text evidence="3">The sequence shown here is derived from an EMBL/GenBank/DDBJ whole genome shotgun (WGS) entry which is preliminary data.</text>
</comment>
<accession>A0ABV0D744</accession>
<feature type="transmembrane region" description="Helical" evidence="1">
    <location>
        <begin position="429"/>
        <end position="450"/>
    </location>
</feature>
<feature type="transmembrane region" description="Helical" evidence="1">
    <location>
        <begin position="369"/>
        <end position="389"/>
    </location>
</feature>
<feature type="transmembrane region" description="Helical" evidence="1">
    <location>
        <begin position="51"/>
        <end position="74"/>
    </location>
</feature>
<dbReference type="InterPro" id="IPR011642">
    <property type="entry name" value="Gate_dom"/>
</dbReference>
<organism evidence="3 4">
    <name type="scientific">Psychrobacter proteolyticus</name>
    <dbReference type="NCBI Taxonomy" id="147825"/>
    <lineage>
        <taxon>Bacteria</taxon>
        <taxon>Pseudomonadati</taxon>
        <taxon>Pseudomonadota</taxon>
        <taxon>Gammaproteobacteria</taxon>
        <taxon>Moraxellales</taxon>
        <taxon>Moraxellaceae</taxon>
        <taxon>Psychrobacter</taxon>
    </lineage>
</organism>
<feature type="transmembrane region" description="Helical" evidence="1">
    <location>
        <begin position="211"/>
        <end position="233"/>
    </location>
</feature>
<feature type="transmembrane region" description="Helical" evidence="1">
    <location>
        <begin position="396"/>
        <end position="417"/>
    </location>
</feature>
<evidence type="ECO:0000256" key="1">
    <source>
        <dbReference type="SAM" id="Phobius"/>
    </source>
</evidence>
<dbReference type="Pfam" id="PF07670">
    <property type="entry name" value="Gate"/>
    <property type="match status" value="1"/>
</dbReference>